<accession>A0AAD8MCT9</accession>
<feature type="compositionally biased region" description="Polar residues" evidence="1">
    <location>
        <begin position="46"/>
        <end position="73"/>
    </location>
</feature>
<evidence type="ECO:0000313" key="3">
    <source>
        <dbReference type="Proteomes" id="UP001237642"/>
    </source>
</evidence>
<protein>
    <submittedName>
        <fullName evidence="2">Uncharacterized protein</fullName>
    </submittedName>
</protein>
<proteinExistence type="predicted"/>
<reference evidence="2" key="1">
    <citation type="submission" date="2023-02" db="EMBL/GenBank/DDBJ databases">
        <title>Genome of toxic invasive species Heracleum sosnowskyi carries increased number of genes despite the absence of recent whole-genome duplications.</title>
        <authorList>
            <person name="Schelkunov M."/>
            <person name="Shtratnikova V."/>
            <person name="Makarenko M."/>
            <person name="Klepikova A."/>
            <person name="Omelchenko D."/>
            <person name="Novikova G."/>
            <person name="Obukhova E."/>
            <person name="Bogdanov V."/>
            <person name="Penin A."/>
            <person name="Logacheva M."/>
        </authorList>
    </citation>
    <scope>NUCLEOTIDE SEQUENCE</scope>
    <source>
        <strain evidence="2">Hsosn_3</strain>
        <tissue evidence="2">Leaf</tissue>
    </source>
</reference>
<organism evidence="2 3">
    <name type="scientific">Heracleum sosnowskyi</name>
    <dbReference type="NCBI Taxonomy" id="360622"/>
    <lineage>
        <taxon>Eukaryota</taxon>
        <taxon>Viridiplantae</taxon>
        <taxon>Streptophyta</taxon>
        <taxon>Embryophyta</taxon>
        <taxon>Tracheophyta</taxon>
        <taxon>Spermatophyta</taxon>
        <taxon>Magnoliopsida</taxon>
        <taxon>eudicotyledons</taxon>
        <taxon>Gunneridae</taxon>
        <taxon>Pentapetalae</taxon>
        <taxon>asterids</taxon>
        <taxon>campanulids</taxon>
        <taxon>Apiales</taxon>
        <taxon>Apiaceae</taxon>
        <taxon>Apioideae</taxon>
        <taxon>apioid superclade</taxon>
        <taxon>Tordylieae</taxon>
        <taxon>Tordyliinae</taxon>
        <taxon>Heracleum</taxon>
    </lineage>
</organism>
<evidence type="ECO:0000313" key="2">
    <source>
        <dbReference type="EMBL" id="KAK1368177.1"/>
    </source>
</evidence>
<name>A0AAD8MCT9_9APIA</name>
<dbReference type="Proteomes" id="UP001237642">
    <property type="component" value="Unassembled WGS sequence"/>
</dbReference>
<evidence type="ECO:0000256" key="1">
    <source>
        <dbReference type="SAM" id="MobiDB-lite"/>
    </source>
</evidence>
<reference evidence="2" key="2">
    <citation type="submission" date="2023-05" db="EMBL/GenBank/DDBJ databases">
        <authorList>
            <person name="Schelkunov M.I."/>
        </authorList>
    </citation>
    <scope>NUCLEOTIDE SEQUENCE</scope>
    <source>
        <strain evidence="2">Hsosn_3</strain>
        <tissue evidence="2">Leaf</tissue>
    </source>
</reference>
<gene>
    <name evidence="2" type="ORF">POM88_034269</name>
</gene>
<dbReference type="EMBL" id="JAUIZM010000008">
    <property type="protein sequence ID" value="KAK1368177.1"/>
    <property type="molecule type" value="Genomic_DNA"/>
</dbReference>
<feature type="region of interest" description="Disordered" evidence="1">
    <location>
        <begin position="46"/>
        <end position="74"/>
    </location>
</feature>
<dbReference type="AlphaFoldDB" id="A0AAD8MCT9"/>
<keyword evidence="3" id="KW-1185">Reference proteome</keyword>
<sequence>MKDTENKVIMHDRKQQDRRLLLLQIDSELGNRSLQVPAICNQATKLPSEGHAQSPSTSSARLQVKASFSQNPPCSYHPQLSSKLTLLLSPPPKTPVNIAMTP</sequence>
<comment type="caution">
    <text evidence="2">The sequence shown here is derived from an EMBL/GenBank/DDBJ whole genome shotgun (WGS) entry which is preliminary data.</text>
</comment>